<name>A0A2B4R699_STYPI</name>
<feature type="domain" description="Helix-turn-helix" evidence="2">
    <location>
        <begin position="143"/>
        <end position="202"/>
    </location>
</feature>
<comment type="caution">
    <text evidence="3">The sequence shown here is derived from an EMBL/GenBank/DDBJ whole genome shotgun (WGS) entry which is preliminary data.</text>
</comment>
<dbReference type="InterPro" id="IPR058912">
    <property type="entry name" value="HTH_animal"/>
</dbReference>
<evidence type="ECO:0000256" key="1">
    <source>
        <dbReference type="SAM" id="MobiDB-lite"/>
    </source>
</evidence>
<dbReference type="OrthoDB" id="5982087at2759"/>
<evidence type="ECO:0000313" key="4">
    <source>
        <dbReference type="Proteomes" id="UP000225706"/>
    </source>
</evidence>
<evidence type="ECO:0000313" key="3">
    <source>
        <dbReference type="EMBL" id="PFX13874.1"/>
    </source>
</evidence>
<dbReference type="Pfam" id="PF26215">
    <property type="entry name" value="HTH_animal"/>
    <property type="match status" value="1"/>
</dbReference>
<dbReference type="Proteomes" id="UP000225706">
    <property type="component" value="Unassembled WGS sequence"/>
</dbReference>
<accession>A0A2B4R699</accession>
<dbReference type="EMBL" id="LSMT01000880">
    <property type="protein sequence ID" value="PFX13874.1"/>
    <property type="molecule type" value="Genomic_DNA"/>
</dbReference>
<proteinExistence type="predicted"/>
<organism evidence="3 4">
    <name type="scientific">Stylophora pistillata</name>
    <name type="common">Smooth cauliflower coral</name>
    <dbReference type="NCBI Taxonomy" id="50429"/>
    <lineage>
        <taxon>Eukaryota</taxon>
        <taxon>Metazoa</taxon>
        <taxon>Cnidaria</taxon>
        <taxon>Anthozoa</taxon>
        <taxon>Hexacorallia</taxon>
        <taxon>Scleractinia</taxon>
        <taxon>Astrocoeniina</taxon>
        <taxon>Pocilloporidae</taxon>
        <taxon>Stylophora</taxon>
    </lineage>
</organism>
<evidence type="ECO:0000259" key="2">
    <source>
        <dbReference type="Pfam" id="PF26215"/>
    </source>
</evidence>
<dbReference type="PANTHER" id="PTHR21301:SF10">
    <property type="entry name" value="REVERSE TRANSCRIPTASE DOMAIN-CONTAINING PROTEIN"/>
    <property type="match status" value="1"/>
</dbReference>
<dbReference type="PANTHER" id="PTHR21301">
    <property type="entry name" value="REVERSE TRANSCRIPTASE"/>
    <property type="match status" value="1"/>
</dbReference>
<protein>
    <recommendedName>
        <fullName evidence="2">Helix-turn-helix domain-containing protein</fullName>
    </recommendedName>
</protein>
<gene>
    <name evidence="3" type="ORF">AWC38_SpisGene22012</name>
</gene>
<dbReference type="AlphaFoldDB" id="A0A2B4R699"/>
<reference evidence="4" key="1">
    <citation type="journal article" date="2017" name="bioRxiv">
        <title>Comparative analysis of the genomes of Stylophora pistillata and Acropora digitifera provides evidence for extensive differences between species of corals.</title>
        <authorList>
            <person name="Voolstra C.R."/>
            <person name="Li Y."/>
            <person name="Liew Y.J."/>
            <person name="Baumgarten S."/>
            <person name="Zoccola D."/>
            <person name="Flot J.-F."/>
            <person name="Tambutte S."/>
            <person name="Allemand D."/>
            <person name="Aranda M."/>
        </authorList>
    </citation>
    <scope>NUCLEOTIDE SEQUENCE [LARGE SCALE GENOMIC DNA]</scope>
</reference>
<sequence>MRLDPKRFKAMIVNFLEYQPMVPDTIKILGKHYIQQTGTALGTRMAPSYANLCMGRLENSFLIEATDQPLVWFRYIVDIFIIWTHGEEKLKKFFNKCNSFDPHIKFDQTTSTTSIPFLDVQVIIKNNGELSTDLYTKPTDTHQYLNWTSCHPRHTKTSIPYSLALRLRRICSDNEFFEKRARELHNILLKRGYKNKLIKECIMKARRTSRQEALTSKPISSTDRVPLVITYNPALPNIHKILKEHHQILLTSSNTQAIFKETPLVAYRKGRGGGGGFYSSGRSGKNFNGTKGCGGEGGKGFIQGGVGGRARYSDVDGGFGGGGGGHGVREGGGGGGGYSGGSSGNSHDDTCGGGGGSYNDGNNQDNECCYNNAGHGQVTITFLE</sequence>
<dbReference type="STRING" id="50429.A0A2B4R699"/>
<feature type="region of interest" description="Disordered" evidence="1">
    <location>
        <begin position="321"/>
        <end position="343"/>
    </location>
</feature>
<keyword evidence="4" id="KW-1185">Reference proteome</keyword>